<comment type="caution">
    <text evidence="2">The sequence shown here is derived from an EMBL/GenBank/DDBJ whole genome shotgun (WGS) entry which is preliminary data.</text>
</comment>
<dbReference type="GO" id="GO:0003723">
    <property type="term" value="F:RNA binding"/>
    <property type="evidence" value="ECO:0007669"/>
    <property type="project" value="InterPro"/>
</dbReference>
<sequence length="77" mass="8675">MAGVPRPQPCFLDTQHSCGATNGRKRWRNGRGDRYYEWDALHGHIEVYNKRGKHLGVLDAVSGEMISGPVRGRKIDV</sequence>
<feature type="domain" description="Colicin E3-like ribonuclease" evidence="1">
    <location>
        <begin position="22"/>
        <end position="75"/>
    </location>
</feature>
<dbReference type="Proteomes" id="UP000584374">
    <property type="component" value="Unassembled WGS sequence"/>
</dbReference>
<name>A0A840Q5W5_9PSEU</name>
<protein>
    <recommendedName>
        <fullName evidence="1">Colicin E3-like ribonuclease domain-containing protein</fullName>
    </recommendedName>
</protein>
<evidence type="ECO:0000313" key="3">
    <source>
        <dbReference type="Proteomes" id="UP000584374"/>
    </source>
</evidence>
<dbReference type="InterPro" id="IPR009105">
    <property type="entry name" value="Colicin_E3_ribonuclease"/>
</dbReference>
<dbReference type="EMBL" id="JACHIW010000001">
    <property type="protein sequence ID" value="MBB5154118.1"/>
    <property type="molecule type" value="Genomic_DNA"/>
</dbReference>
<evidence type="ECO:0000259" key="1">
    <source>
        <dbReference type="Pfam" id="PF09000"/>
    </source>
</evidence>
<keyword evidence="3" id="KW-1185">Reference proteome</keyword>
<accession>A0A840Q5W5</accession>
<dbReference type="Gene3D" id="3.10.380.10">
    <property type="entry name" value="Colicin E3-like ribonuclease domain"/>
    <property type="match status" value="1"/>
</dbReference>
<dbReference type="Pfam" id="PF09000">
    <property type="entry name" value="Cytotoxic"/>
    <property type="match status" value="1"/>
</dbReference>
<dbReference type="GO" id="GO:0043022">
    <property type="term" value="F:ribosome binding"/>
    <property type="evidence" value="ECO:0007669"/>
    <property type="project" value="InterPro"/>
</dbReference>
<dbReference type="SUPFAM" id="SSF63840">
    <property type="entry name" value="Ribonuclease domain of colicin E3"/>
    <property type="match status" value="1"/>
</dbReference>
<dbReference type="InterPro" id="IPR036725">
    <property type="entry name" value="ColE3_ribonuclease_sf"/>
</dbReference>
<organism evidence="2 3">
    <name type="scientific">Saccharopolyspora phatthalungensis</name>
    <dbReference type="NCBI Taxonomy" id="664693"/>
    <lineage>
        <taxon>Bacteria</taxon>
        <taxon>Bacillati</taxon>
        <taxon>Actinomycetota</taxon>
        <taxon>Actinomycetes</taxon>
        <taxon>Pseudonocardiales</taxon>
        <taxon>Pseudonocardiaceae</taxon>
        <taxon>Saccharopolyspora</taxon>
    </lineage>
</organism>
<evidence type="ECO:0000313" key="2">
    <source>
        <dbReference type="EMBL" id="MBB5154118.1"/>
    </source>
</evidence>
<proteinExistence type="predicted"/>
<dbReference type="GO" id="GO:0016788">
    <property type="term" value="F:hydrolase activity, acting on ester bonds"/>
    <property type="evidence" value="ECO:0007669"/>
    <property type="project" value="InterPro"/>
</dbReference>
<reference evidence="2 3" key="1">
    <citation type="submission" date="2020-08" db="EMBL/GenBank/DDBJ databases">
        <title>Sequencing the genomes of 1000 actinobacteria strains.</title>
        <authorList>
            <person name="Klenk H.-P."/>
        </authorList>
    </citation>
    <scope>NUCLEOTIDE SEQUENCE [LARGE SCALE GENOMIC DNA]</scope>
    <source>
        <strain evidence="2 3">DSM 45584</strain>
    </source>
</reference>
<gene>
    <name evidence="2" type="ORF">BJ970_001652</name>
</gene>
<dbReference type="AlphaFoldDB" id="A0A840Q5W5"/>